<gene>
    <name evidence="1" type="ORF">KIV10_05570</name>
</gene>
<keyword evidence="2" id="KW-1185">Reference proteome</keyword>
<dbReference type="EMBL" id="JAHCTB010000002">
    <property type="protein sequence ID" value="MBT0607645.1"/>
    <property type="molecule type" value="Genomic_DNA"/>
</dbReference>
<evidence type="ECO:0008006" key="3">
    <source>
        <dbReference type="Google" id="ProtNLM"/>
    </source>
</evidence>
<evidence type="ECO:0000313" key="1">
    <source>
        <dbReference type="EMBL" id="MBT0607645.1"/>
    </source>
</evidence>
<sequence length="871" mass="93999">MSAQRPSDLFKNKTNVNPVINRATQATAEDFQEAGVILEDHATILDNLARLDHADFEGVFASLGAVTAAVPQPTADNAFAIITTGSGNAIEIARFIDEQWQIQNPTDQILLYANRLAFPATGVDKVWYIDISAMRPYLWFNNAYNGFGSKPAPAPDIHFKNYFLPLTDVQLAQQPLGVIADAILAHAPWSCDAGQKMQFYTIKLIGDEENYTLEQRFYLLNRNVTEIPEASNLEIGAGDIIPLGKVEIFLENELNQLVVPLGNIGTEAIEDVFNQGDGDGFPWMQKTFLYVTATQTIEGESVSKRYIFDAPAGNYGGDDLGEDPEVLEAFDYMFKDITDQPTAAASSLTNISLVADQANATISVLDQNGNVLSVLPVGFLNNEGTTFFYNEATEKLELQNDAGEVLSEIPVSAFVSNLAASIALVGQEIQLKDTAGNVLSSFTLTKAAVGLDKVANKTEAEMVESGDIADALANRLKKTGETSQVVKGKVIVRGNAVGADSVFDTYNEAVSSYLGMSNFIAPNAPNNSRIFQSIGKSASLNNRAVMQFAFFSSGNDQNYYGIGFFGNDDVLKILANNNAILKGKYFSGAGNSDQWQEAFAKKINAISITGDTNKTITITREDGTTLTASFLDNGGEEFPDDVLNTLSFNLGNDGVLRAVTSEGAIITVSLDGRYSLLGHLHTIAQIAGLEDALAEKISATNLTERIIFQKIVTDGSTGLINATGTSYQDISEVFSIQPEDMVVGSSLKFFVYGNYTKNGSPIGNVALFADGVMVCELPLTGIATTQQAFARFEFDVDFTESDDETRTFAAHGYGTSKSGQNARVWDLIGGGTVDASTPKDFVIKFQCGSATSESFNSIKRKVTRENLKGII</sequence>
<reference evidence="1 2" key="1">
    <citation type="submission" date="2021-05" db="EMBL/GenBank/DDBJ databases">
        <title>Aequorivita echinoideorum JCM 30378 genome.</title>
        <authorList>
            <person name="Zhang H."/>
            <person name="Li C."/>
        </authorList>
    </citation>
    <scope>NUCLEOTIDE SEQUENCE [LARGE SCALE GENOMIC DNA]</scope>
    <source>
        <strain evidence="1 2">JCM30378</strain>
    </source>
</reference>
<proteinExistence type="predicted"/>
<comment type="caution">
    <text evidence="1">The sequence shown here is derived from an EMBL/GenBank/DDBJ whole genome shotgun (WGS) entry which is preliminary data.</text>
</comment>
<organism evidence="1 2">
    <name type="scientific">Aequorivita echinoideorum</name>
    <dbReference type="NCBI Taxonomy" id="1549647"/>
    <lineage>
        <taxon>Bacteria</taxon>
        <taxon>Pseudomonadati</taxon>
        <taxon>Bacteroidota</taxon>
        <taxon>Flavobacteriia</taxon>
        <taxon>Flavobacteriales</taxon>
        <taxon>Flavobacteriaceae</taxon>
        <taxon>Aequorivita</taxon>
    </lineage>
</organism>
<name>A0ABS5S718_9FLAO</name>
<dbReference type="RefSeq" id="WP_214112502.1">
    <property type="nucleotide sequence ID" value="NZ_JAHCTB010000002.1"/>
</dbReference>
<protein>
    <recommendedName>
        <fullName evidence="3">DUF4815 domain-containing protein</fullName>
    </recommendedName>
</protein>
<dbReference type="Proteomes" id="UP001297092">
    <property type="component" value="Unassembled WGS sequence"/>
</dbReference>
<evidence type="ECO:0000313" key="2">
    <source>
        <dbReference type="Proteomes" id="UP001297092"/>
    </source>
</evidence>
<accession>A0ABS5S718</accession>